<proteinExistence type="predicted"/>
<dbReference type="EMBL" id="JACIEP010000004">
    <property type="protein sequence ID" value="MBB4035412.1"/>
    <property type="molecule type" value="Genomic_DNA"/>
</dbReference>
<gene>
    <name evidence="1" type="ORF">GGR21_001305</name>
</gene>
<organism evidence="1 2">
    <name type="scientific">Dysgonomonas hofstadii</name>
    <dbReference type="NCBI Taxonomy" id="637886"/>
    <lineage>
        <taxon>Bacteria</taxon>
        <taxon>Pseudomonadati</taxon>
        <taxon>Bacteroidota</taxon>
        <taxon>Bacteroidia</taxon>
        <taxon>Bacteroidales</taxon>
        <taxon>Dysgonomonadaceae</taxon>
        <taxon>Dysgonomonas</taxon>
    </lineage>
</organism>
<comment type="caution">
    <text evidence="1">The sequence shown here is derived from an EMBL/GenBank/DDBJ whole genome shotgun (WGS) entry which is preliminary data.</text>
</comment>
<keyword evidence="2" id="KW-1185">Reference proteome</keyword>
<name>A0A840CSA2_9BACT</name>
<protein>
    <submittedName>
        <fullName evidence="1">Uncharacterized protein</fullName>
    </submittedName>
</protein>
<dbReference type="Proteomes" id="UP000555103">
    <property type="component" value="Unassembled WGS sequence"/>
</dbReference>
<reference evidence="1 2" key="1">
    <citation type="submission" date="2020-08" db="EMBL/GenBank/DDBJ databases">
        <title>Genomic Encyclopedia of Type Strains, Phase IV (KMG-IV): sequencing the most valuable type-strain genomes for metagenomic binning, comparative biology and taxonomic classification.</title>
        <authorList>
            <person name="Goeker M."/>
        </authorList>
    </citation>
    <scope>NUCLEOTIDE SEQUENCE [LARGE SCALE GENOMIC DNA]</scope>
    <source>
        <strain evidence="1 2">DSM 104969</strain>
    </source>
</reference>
<evidence type="ECO:0000313" key="2">
    <source>
        <dbReference type="Proteomes" id="UP000555103"/>
    </source>
</evidence>
<evidence type="ECO:0000313" key="1">
    <source>
        <dbReference type="EMBL" id="MBB4035412.1"/>
    </source>
</evidence>
<dbReference type="AlphaFoldDB" id="A0A840CSA2"/>
<dbReference type="RefSeq" id="WP_183306355.1">
    <property type="nucleotide sequence ID" value="NZ_JACIEP010000004.1"/>
</dbReference>
<sequence>MDRYQLENARIYVTTEQNFTLGNRMGHWLELENHASKKELMDAFGDLYRDEGKPVIYCMDWQNIPSCFIGETGISDNLFPLITGFRELSPTDKIGFGIWLGRHQYTIPDTDAKTILQAFHLCYQGYYGFKQKFTEYYAKQELGITKEGSPHFDFITFNKYLFEDLYIIDRGFIFRKVKYEFNND</sequence>
<accession>A0A840CSA2</accession>